<accession>A0A6M6E715</accession>
<dbReference type="Pfam" id="PF13646">
    <property type="entry name" value="HEAT_2"/>
    <property type="match status" value="1"/>
</dbReference>
<feature type="domain" description="4Fe-4S ferredoxin-type" evidence="10">
    <location>
        <begin position="178"/>
        <end position="208"/>
    </location>
</feature>
<keyword evidence="6 9" id="KW-0560">Oxidoreductase</keyword>
<feature type="binding site" evidence="9">
    <location>
        <position position="194"/>
    </location>
    <ligand>
        <name>[4Fe-4S] cluster</name>
        <dbReference type="ChEBI" id="CHEBI:49883"/>
        <label>1</label>
    </ligand>
</feature>
<feature type="binding site" evidence="9">
    <location>
        <position position="295"/>
    </location>
    <ligand>
        <name>tRNA</name>
        <dbReference type="ChEBI" id="CHEBI:17843"/>
    </ligand>
</feature>
<dbReference type="PROSITE" id="PS51379">
    <property type="entry name" value="4FE4S_FER_2"/>
    <property type="match status" value="1"/>
</dbReference>
<keyword evidence="1 9" id="KW-0004">4Fe-4S</keyword>
<dbReference type="UniPathway" id="UPA00392"/>
<dbReference type="Proteomes" id="UP000501076">
    <property type="component" value="Chromosome"/>
</dbReference>
<dbReference type="NCBIfam" id="TIGR00276">
    <property type="entry name" value="tRNA epoxyqueuosine(34) reductase QueG"/>
    <property type="match status" value="1"/>
</dbReference>
<dbReference type="PROSITE" id="PS00198">
    <property type="entry name" value="4FE4S_FER_1"/>
    <property type="match status" value="1"/>
</dbReference>
<dbReference type="GO" id="GO:0051539">
    <property type="term" value="F:4 iron, 4 sulfur cluster binding"/>
    <property type="evidence" value="ECO:0007669"/>
    <property type="project" value="UniProtKB-KW"/>
</dbReference>
<feature type="binding site" evidence="9">
    <location>
        <position position="222"/>
    </location>
    <ligand>
        <name>tRNA</name>
        <dbReference type="ChEBI" id="CHEBI:17843"/>
    </ligand>
</feature>
<dbReference type="HAMAP" id="MF_00916">
    <property type="entry name" value="QueG"/>
    <property type="match status" value="1"/>
</dbReference>
<dbReference type="SMART" id="SM00567">
    <property type="entry name" value="EZ_HEAT"/>
    <property type="match status" value="2"/>
</dbReference>
<comment type="similarity">
    <text evidence="9">Belongs to the QueG family.</text>
</comment>
<dbReference type="PANTHER" id="PTHR30002:SF4">
    <property type="entry name" value="EPOXYQUEUOSINE REDUCTASE"/>
    <property type="match status" value="1"/>
</dbReference>
<feature type="binding site" evidence="9">
    <location>
        <position position="281"/>
    </location>
    <ligand>
        <name>tRNA</name>
        <dbReference type="ChEBI" id="CHEBI:17843"/>
    </ligand>
</feature>
<feature type="binding site" evidence="9">
    <location>
        <position position="220"/>
    </location>
    <ligand>
        <name>tRNA</name>
        <dbReference type="ChEBI" id="CHEBI:17843"/>
    </ligand>
</feature>
<comment type="caution">
    <text evidence="9">Lacks conserved residue(s) required for the propagation of feature annotation.</text>
</comment>
<dbReference type="GO" id="GO:0005737">
    <property type="term" value="C:cytoplasm"/>
    <property type="evidence" value="ECO:0007669"/>
    <property type="project" value="UniProtKB-SubCell"/>
</dbReference>
<evidence type="ECO:0000256" key="6">
    <source>
        <dbReference type="ARBA" id="ARBA00023002"/>
    </source>
</evidence>
<dbReference type="AlphaFoldDB" id="A0A6M6E715"/>
<keyword evidence="2 9" id="KW-0963">Cytoplasm</keyword>
<dbReference type="GO" id="GO:0046872">
    <property type="term" value="F:metal ion binding"/>
    <property type="evidence" value="ECO:0007669"/>
    <property type="project" value="UniProtKB-KW"/>
</dbReference>
<feature type="binding site" evidence="9">
    <location>
        <position position="155"/>
    </location>
    <ligand>
        <name>cob(II)alamin</name>
        <dbReference type="ChEBI" id="CHEBI:16304"/>
    </ligand>
</feature>
<feature type="binding site" evidence="9">
    <location>
        <position position="214"/>
    </location>
    <ligand>
        <name>[4Fe-4S] cluster</name>
        <dbReference type="ChEBI" id="CHEBI:49883"/>
        <label>2</label>
    </ligand>
</feature>
<dbReference type="SUPFAM" id="SSF48371">
    <property type="entry name" value="ARM repeat"/>
    <property type="match status" value="1"/>
</dbReference>
<keyword evidence="8 9" id="KW-0411">Iron-sulfur</keyword>
<keyword evidence="7 9" id="KW-0408">Iron</keyword>
<dbReference type="Gene3D" id="1.25.10.10">
    <property type="entry name" value="Leucine-rich Repeat Variant"/>
    <property type="match status" value="1"/>
</dbReference>
<evidence type="ECO:0000256" key="7">
    <source>
        <dbReference type="ARBA" id="ARBA00023004"/>
    </source>
</evidence>
<dbReference type="Gene3D" id="3.30.70.20">
    <property type="match status" value="1"/>
</dbReference>
<feature type="binding site" evidence="9">
    <location>
        <position position="297"/>
    </location>
    <ligand>
        <name>tRNA</name>
        <dbReference type="ChEBI" id="CHEBI:17843"/>
    </ligand>
</feature>
<dbReference type="InterPro" id="IPR004453">
    <property type="entry name" value="QueG"/>
</dbReference>
<evidence type="ECO:0000313" key="11">
    <source>
        <dbReference type="EMBL" id="QJX79365.1"/>
    </source>
</evidence>
<comment type="cofactor">
    <cofactor evidence="9">
        <name>cob(II)alamin</name>
        <dbReference type="ChEBI" id="CHEBI:16304"/>
    </cofactor>
</comment>
<evidence type="ECO:0000313" key="12">
    <source>
        <dbReference type="Proteomes" id="UP000501076"/>
    </source>
</evidence>
<dbReference type="InterPro" id="IPR004155">
    <property type="entry name" value="PBS_lyase_HEAT"/>
</dbReference>
<dbReference type="InterPro" id="IPR011989">
    <property type="entry name" value="ARM-like"/>
</dbReference>
<dbReference type="Pfam" id="PF08331">
    <property type="entry name" value="QueG_DUF1730"/>
    <property type="match status" value="1"/>
</dbReference>
<dbReference type="EMBL" id="CP045272">
    <property type="protein sequence ID" value="QJX79365.1"/>
    <property type="molecule type" value="Genomic_DNA"/>
</dbReference>
<dbReference type="InterPro" id="IPR017896">
    <property type="entry name" value="4Fe4S_Fe-S-bd"/>
</dbReference>
<feature type="binding site" evidence="9">
    <location>
        <position position="158"/>
    </location>
    <ligand>
        <name>cob(II)alamin</name>
        <dbReference type="ChEBI" id="CHEBI:16304"/>
    </ligand>
</feature>
<evidence type="ECO:0000256" key="4">
    <source>
        <dbReference type="ARBA" id="ARBA00022723"/>
    </source>
</evidence>
<feature type="binding site" evidence="9">
    <location>
        <position position="298"/>
    </location>
    <ligand>
        <name>tRNA</name>
        <dbReference type="ChEBI" id="CHEBI:17843"/>
    </ligand>
</feature>
<feature type="binding site" evidence="9">
    <location>
        <position position="152"/>
    </location>
    <ligand>
        <name>cob(II)alamin</name>
        <dbReference type="ChEBI" id="CHEBI:16304"/>
    </ligand>
</feature>
<evidence type="ECO:0000256" key="8">
    <source>
        <dbReference type="ARBA" id="ARBA00023014"/>
    </source>
</evidence>
<sequence length="378" mass="42242">MNAYQLKEEIISYSKEIGIDKIGFASASMFDELKNRLLAQQELGYASGFEEPDIEKRVDPTLVVPKARSIISIALAYPSKLKDAPKSTKEDRRGIFCRASWGQDYHTVLRDRLQKLETFIKEKVPAAILQSMVDTGELSDRAVAERAGIGWSGKNCAIITPEFGSYVYLGEMITDIPFPPDKPIEDGCGTCNKCVDACPTGALVTGGQLNSQRCIAFLTQTKGFLAEEFRSKLGNRLYGCDTCQTVCPENKGKDFHFHPEMEPDPELAKPKLKPLLTMSNREFKEKFGHVSGSWRGKKPIQRNAIIALAHFKDQTAVPDLIELIKNDVRPVIRGTAAWALGKIGDKEALDILMNLREKEKDQEVIEEMSKGIERLQEI</sequence>
<keyword evidence="3 9" id="KW-0819">tRNA processing</keyword>
<feature type="binding site" evidence="9">
    <location>
        <position position="280"/>
    </location>
    <ligand>
        <name>tRNA</name>
        <dbReference type="ChEBI" id="CHEBI:17843"/>
    </ligand>
</feature>
<evidence type="ECO:0000256" key="3">
    <source>
        <dbReference type="ARBA" id="ARBA00022694"/>
    </source>
</evidence>
<dbReference type="FunFam" id="3.30.70.20:FF:000037">
    <property type="entry name" value="Epoxyqueuosine reductase"/>
    <property type="match status" value="1"/>
</dbReference>
<feature type="binding site" evidence="9">
    <location>
        <begin position="240"/>
        <end position="241"/>
    </location>
    <ligand>
        <name>cob(II)alamin</name>
        <dbReference type="ChEBI" id="CHEBI:16304"/>
    </ligand>
</feature>
<evidence type="ECO:0000256" key="1">
    <source>
        <dbReference type="ARBA" id="ARBA00022485"/>
    </source>
</evidence>
<keyword evidence="9" id="KW-0846">Cobalamin</keyword>
<evidence type="ECO:0000259" key="10">
    <source>
        <dbReference type="PROSITE" id="PS51379"/>
    </source>
</evidence>
<comment type="function">
    <text evidence="9">Catalyzes the conversion of epoxyqueuosine (oQ) to queuosine (Q), which is a hypermodified base found in the wobble positions of tRNA(Asp), tRNA(Asn), tRNA(His) and tRNA(Tyr).</text>
</comment>
<organism evidence="11 12">
    <name type="scientific">Priestia megaterium</name>
    <name type="common">Bacillus megaterium</name>
    <dbReference type="NCBI Taxonomy" id="1404"/>
    <lineage>
        <taxon>Bacteria</taxon>
        <taxon>Bacillati</taxon>
        <taxon>Bacillota</taxon>
        <taxon>Bacilli</taxon>
        <taxon>Bacillales</taxon>
        <taxon>Bacillaceae</taxon>
        <taxon>Priestia</taxon>
    </lineage>
</organism>
<dbReference type="InterPro" id="IPR016024">
    <property type="entry name" value="ARM-type_fold"/>
</dbReference>
<dbReference type="PANTHER" id="PTHR30002">
    <property type="entry name" value="EPOXYQUEUOSINE REDUCTASE"/>
    <property type="match status" value="1"/>
</dbReference>
<feature type="binding site" evidence="9">
    <location>
        <position position="243"/>
    </location>
    <ligand>
        <name>[4Fe-4S] cluster</name>
        <dbReference type="ChEBI" id="CHEBI:49883"/>
        <label>2</label>
    </ligand>
</feature>
<dbReference type="GO" id="GO:0031419">
    <property type="term" value="F:cobalamin binding"/>
    <property type="evidence" value="ECO:0007669"/>
    <property type="project" value="UniProtKB-KW"/>
</dbReference>
<comment type="catalytic activity">
    <reaction evidence="9">
        <text>epoxyqueuosine(34) in tRNA + AH2 = queuosine(34) in tRNA + A + H2O</text>
        <dbReference type="Rhea" id="RHEA:32159"/>
        <dbReference type="Rhea" id="RHEA-COMP:18571"/>
        <dbReference type="Rhea" id="RHEA-COMP:18582"/>
        <dbReference type="ChEBI" id="CHEBI:13193"/>
        <dbReference type="ChEBI" id="CHEBI:15377"/>
        <dbReference type="ChEBI" id="CHEBI:17499"/>
        <dbReference type="ChEBI" id="CHEBI:194431"/>
        <dbReference type="ChEBI" id="CHEBI:194443"/>
        <dbReference type="EC" id="1.17.99.6"/>
    </reaction>
</comment>
<keyword evidence="5 9" id="KW-0671">Queuosine biosynthesis</keyword>
<comment type="subcellular location">
    <subcellularLocation>
        <location evidence="9">Cytoplasm</location>
    </subcellularLocation>
</comment>
<comment type="pathway">
    <text evidence="9">tRNA modification; tRNA-queuosine biosynthesis.</text>
</comment>
<dbReference type="Pfam" id="PF13484">
    <property type="entry name" value="Fer4_16"/>
    <property type="match status" value="1"/>
</dbReference>
<dbReference type="InterPro" id="IPR013542">
    <property type="entry name" value="QueG_DUF1730"/>
</dbReference>
<comment type="subunit">
    <text evidence="9">Monomer.</text>
</comment>
<feature type="active site" description="Proton donor" evidence="9">
    <location>
        <position position="134"/>
    </location>
</feature>
<feature type="binding site" evidence="9">
    <location>
        <position position="97"/>
    </location>
    <ligand>
        <name>cob(II)alamin</name>
        <dbReference type="ChEBI" id="CHEBI:16304"/>
    </ligand>
</feature>
<feature type="binding site" evidence="9">
    <location>
        <position position="198"/>
    </location>
    <ligand>
        <name>[4Fe-4S] cluster</name>
        <dbReference type="ChEBI" id="CHEBI:49883"/>
        <label>2</label>
    </ligand>
</feature>
<keyword evidence="9" id="KW-0170">Cobalt</keyword>
<feature type="binding site" evidence="9">
    <location>
        <position position="169"/>
    </location>
    <ligand>
        <name>cob(II)alamin</name>
        <dbReference type="ChEBI" id="CHEBI:16304"/>
    </ligand>
</feature>
<dbReference type="EC" id="1.17.99.6" evidence="9"/>
<dbReference type="SUPFAM" id="SSF54862">
    <property type="entry name" value="4Fe-4S ferredoxins"/>
    <property type="match status" value="1"/>
</dbReference>
<feature type="binding site" evidence="9">
    <location>
        <position position="247"/>
    </location>
    <ligand>
        <name>[4Fe-4S] cluster</name>
        <dbReference type="ChEBI" id="CHEBI:49883"/>
        <label>1</label>
    </ligand>
</feature>
<feature type="binding site" evidence="9">
    <location>
        <begin position="139"/>
        <end position="141"/>
    </location>
    <ligand>
        <name>cob(II)alamin</name>
        <dbReference type="ChEBI" id="CHEBI:16304"/>
    </ligand>
</feature>
<evidence type="ECO:0000256" key="9">
    <source>
        <dbReference type="HAMAP-Rule" id="MF_00916"/>
    </source>
</evidence>
<protein>
    <recommendedName>
        <fullName evidence="9">Epoxyqueuosine reductase</fullName>
        <ecNumber evidence="9">1.17.99.6</ecNumber>
    </recommendedName>
    <alternativeName>
        <fullName evidence="9">Queuosine biosynthesis protein QueG</fullName>
    </alternativeName>
</protein>
<feature type="binding site" evidence="9">
    <location>
        <position position="188"/>
    </location>
    <ligand>
        <name>[4Fe-4S] cluster</name>
        <dbReference type="ChEBI" id="CHEBI:49883"/>
        <label>1</label>
    </ligand>
</feature>
<comment type="cofactor">
    <cofactor evidence="9">
        <name>[4Fe-4S] cluster</name>
        <dbReference type="ChEBI" id="CHEBI:49883"/>
    </cofactor>
    <text evidence="9">Binds 2 [4Fe-4S] clusters per monomer.</text>
</comment>
<feature type="binding site" evidence="9">
    <location>
        <position position="191"/>
    </location>
    <ligand>
        <name>[4Fe-4S] cluster</name>
        <dbReference type="ChEBI" id="CHEBI:49883"/>
        <label>1</label>
    </ligand>
</feature>
<keyword evidence="4 9" id="KW-0479">Metal-binding</keyword>
<proteinExistence type="inferred from homology"/>
<evidence type="ECO:0000256" key="2">
    <source>
        <dbReference type="ARBA" id="ARBA00022490"/>
    </source>
</evidence>
<dbReference type="RefSeq" id="WP_047933211.1">
    <property type="nucleotide sequence ID" value="NZ_CM125446.1"/>
</dbReference>
<reference evidence="11 12" key="1">
    <citation type="submission" date="2019-10" db="EMBL/GenBank/DDBJ databases">
        <title>Complete genome sequences for adaption low water activity.</title>
        <authorList>
            <person name="Zhao L."/>
            <person name="Zhong J."/>
        </authorList>
    </citation>
    <scope>NUCLEOTIDE SEQUENCE [LARGE SCALE GENOMIC DNA]</scope>
    <source>
        <strain evidence="11 12">FDU301</strain>
    </source>
</reference>
<feature type="binding site" evidence="9">
    <location>
        <position position="240"/>
    </location>
    <ligand>
        <name>[4Fe-4S] cluster</name>
        <dbReference type="ChEBI" id="CHEBI:49883"/>
        <label>2</label>
    </ligand>
</feature>
<feature type="binding site" evidence="9">
    <location>
        <position position="134"/>
    </location>
    <ligand>
        <name>cob(II)alamin</name>
        <dbReference type="ChEBI" id="CHEBI:16304"/>
    </ligand>
</feature>
<dbReference type="InterPro" id="IPR017900">
    <property type="entry name" value="4Fe4S_Fe_S_CS"/>
</dbReference>
<dbReference type="GO" id="GO:0052693">
    <property type="term" value="F:epoxyqueuosine reductase activity"/>
    <property type="evidence" value="ECO:0007669"/>
    <property type="project" value="UniProtKB-UniRule"/>
</dbReference>
<name>A0A6M6E715_PRIMG</name>
<evidence type="ECO:0000256" key="5">
    <source>
        <dbReference type="ARBA" id="ARBA00022785"/>
    </source>
</evidence>
<dbReference type="GO" id="GO:0008616">
    <property type="term" value="P:tRNA queuosine(34) biosynthetic process"/>
    <property type="evidence" value="ECO:0007669"/>
    <property type="project" value="UniProtKB-UniRule"/>
</dbReference>
<gene>
    <name evidence="9 11" type="primary">queG</name>
    <name evidence="11" type="ORF">FDZ14_25480</name>
</gene>
<feature type="binding site" evidence="9">
    <location>
        <position position="57"/>
    </location>
    <ligand>
        <name>cob(II)alamin</name>
        <dbReference type="ChEBI" id="CHEBI:16304"/>
    </ligand>
</feature>